<dbReference type="CDD" id="cd01948">
    <property type="entry name" value="EAL"/>
    <property type="match status" value="1"/>
</dbReference>
<dbReference type="CDD" id="cd01949">
    <property type="entry name" value="GGDEF"/>
    <property type="match status" value="1"/>
</dbReference>
<organism evidence="9 10">
    <name type="scientific">Catenovulum adriaticum</name>
    <dbReference type="NCBI Taxonomy" id="2984846"/>
    <lineage>
        <taxon>Bacteria</taxon>
        <taxon>Pseudomonadati</taxon>
        <taxon>Pseudomonadota</taxon>
        <taxon>Gammaproteobacteria</taxon>
        <taxon>Alteromonadales</taxon>
        <taxon>Alteromonadaceae</taxon>
        <taxon>Catenovulum</taxon>
    </lineage>
</organism>
<dbReference type="SMART" id="SM01079">
    <property type="entry name" value="CHASE"/>
    <property type="match status" value="1"/>
</dbReference>
<evidence type="ECO:0000256" key="3">
    <source>
        <dbReference type="ARBA" id="ARBA00022989"/>
    </source>
</evidence>
<feature type="domain" description="EAL" evidence="7">
    <location>
        <begin position="477"/>
        <end position="732"/>
    </location>
</feature>
<keyword evidence="10" id="KW-1185">Reference proteome</keyword>
<keyword evidence="2 5" id="KW-0812">Transmembrane</keyword>
<feature type="transmembrane region" description="Helical" evidence="5">
    <location>
        <begin position="253"/>
        <end position="273"/>
    </location>
</feature>
<dbReference type="PROSITE" id="PS50883">
    <property type="entry name" value="EAL"/>
    <property type="match status" value="1"/>
</dbReference>
<dbReference type="SMART" id="SM00267">
    <property type="entry name" value="GGDEF"/>
    <property type="match status" value="1"/>
</dbReference>
<dbReference type="InterPro" id="IPR052155">
    <property type="entry name" value="Biofilm_reg_signaling"/>
</dbReference>
<evidence type="ECO:0000256" key="4">
    <source>
        <dbReference type="ARBA" id="ARBA00023136"/>
    </source>
</evidence>
<feature type="domain" description="GGDEF" evidence="8">
    <location>
        <begin position="335"/>
        <end position="468"/>
    </location>
</feature>
<dbReference type="SMART" id="SM00052">
    <property type="entry name" value="EAL"/>
    <property type="match status" value="1"/>
</dbReference>
<dbReference type="InterPro" id="IPR035919">
    <property type="entry name" value="EAL_sf"/>
</dbReference>
<evidence type="ECO:0000259" key="7">
    <source>
        <dbReference type="PROSITE" id="PS50883"/>
    </source>
</evidence>
<dbReference type="InterPro" id="IPR029787">
    <property type="entry name" value="Nucleotide_cyclase"/>
</dbReference>
<evidence type="ECO:0000256" key="2">
    <source>
        <dbReference type="ARBA" id="ARBA00022692"/>
    </source>
</evidence>
<dbReference type="PROSITE" id="PS50839">
    <property type="entry name" value="CHASE"/>
    <property type="match status" value="1"/>
</dbReference>
<dbReference type="PROSITE" id="PS50887">
    <property type="entry name" value="GGDEF"/>
    <property type="match status" value="1"/>
</dbReference>
<evidence type="ECO:0000256" key="1">
    <source>
        <dbReference type="ARBA" id="ARBA00004370"/>
    </source>
</evidence>
<dbReference type="InterPro" id="IPR000160">
    <property type="entry name" value="GGDEF_dom"/>
</dbReference>
<evidence type="ECO:0000259" key="8">
    <source>
        <dbReference type="PROSITE" id="PS50887"/>
    </source>
</evidence>
<dbReference type="Gene3D" id="3.20.20.450">
    <property type="entry name" value="EAL domain"/>
    <property type="match status" value="1"/>
</dbReference>
<dbReference type="InterPro" id="IPR042240">
    <property type="entry name" value="CHASE_sf"/>
</dbReference>
<dbReference type="PANTHER" id="PTHR44757:SF2">
    <property type="entry name" value="BIOFILM ARCHITECTURE MAINTENANCE PROTEIN MBAA"/>
    <property type="match status" value="1"/>
</dbReference>
<evidence type="ECO:0000313" key="9">
    <source>
        <dbReference type="EMBL" id="WAJ69004.1"/>
    </source>
</evidence>
<dbReference type="InterPro" id="IPR006189">
    <property type="entry name" value="CHASE_dom"/>
</dbReference>
<reference evidence="9" key="1">
    <citation type="submission" date="2022-10" db="EMBL/GenBank/DDBJ databases">
        <title>Catenovulum adriacola sp. nov. isolated in the Harbour of Susak.</title>
        <authorList>
            <person name="Schoch T."/>
            <person name="Reich S.J."/>
            <person name="Stoeferle S."/>
            <person name="Flaiz M."/>
            <person name="Kazda M."/>
            <person name="Riedel C.U."/>
            <person name="Duerre P."/>
        </authorList>
    </citation>
    <scope>NUCLEOTIDE SEQUENCE</scope>
    <source>
        <strain evidence="9">TS8</strain>
    </source>
</reference>
<name>A0ABY7AKY8_9ALTE</name>
<evidence type="ECO:0000256" key="5">
    <source>
        <dbReference type="SAM" id="Phobius"/>
    </source>
</evidence>
<dbReference type="Gene3D" id="3.30.70.270">
    <property type="match status" value="1"/>
</dbReference>
<dbReference type="Gene3D" id="3.30.450.350">
    <property type="entry name" value="CHASE domain"/>
    <property type="match status" value="1"/>
</dbReference>
<dbReference type="Pfam" id="PF00990">
    <property type="entry name" value="GGDEF"/>
    <property type="match status" value="1"/>
</dbReference>
<proteinExistence type="predicted"/>
<dbReference type="InterPro" id="IPR001633">
    <property type="entry name" value="EAL_dom"/>
</dbReference>
<dbReference type="Pfam" id="PF03924">
    <property type="entry name" value="CHASE"/>
    <property type="match status" value="1"/>
</dbReference>
<dbReference type="SUPFAM" id="SSF141868">
    <property type="entry name" value="EAL domain-like"/>
    <property type="match status" value="1"/>
</dbReference>
<keyword evidence="3 5" id="KW-1133">Transmembrane helix</keyword>
<dbReference type="InterPro" id="IPR043128">
    <property type="entry name" value="Rev_trsase/Diguanyl_cyclase"/>
</dbReference>
<keyword evidence="4 5" id="KW-0472">Membrane</keyword>
<dbReference type="SUPFAM" id="SSF55073">
    <property type="entry name" value="Nucleotide cyclase"/>
    <property type="match status" value="1"/>
</dbReference>
<dbReference type="Proteomes" id="UP001163726">
    <property type="component" value="Chromosome"/>
</dbReference>
<evidence type="ECO:0000313" key="10">
    <source>
        <dbReference type="Proteomes" id="UP001163726"/>
    </source>
</evidence>
<dbReference type="Pfam" id="PF00563">
    <property type="entry name" value="EAL"/>
    <property type="match status" value="1"/>
</dbReference>
<feature type="domain" description="CHASE" evidence="6">
    <location>
        <begin position="106"/>
        <end position="188"/>
    </location>
</feature>
<protein>
    <submittedName>
        <fullName evidence="9">EAL domain-containing protein</fullName>
    </submittedName>
</protein>
<gene>
    <name evidence="9" type="ORF">OLW01_07315</name>
</gene>
<sequence length="743" mass="85129">MQLFLHLKHALFILLLGIGITYVSVNIVKKHETQEVKNTLSVEVNKLTEQIDSALNEQMFLYNWMAKQWLTFGQPDAYLWHQQAKLIIDNHNYLQAVVWVDKHKTIRWIEPLITNQPAFNLDLAKIPFINDVLEQAARTGEIAAVSNWKLVQGIDGLLIYAPIGAGEDIQGYISGVIKQKEFLNSIAQTTTLSGYQFSVLANDREIYHSHNQTSSGDEIAITRDIKVFNHNWQIKLWPTSKQLGIISSAYSTYTAWIGLLLSIIFAFVCQLLISARSYSRFLNKINQDLEYQISEREKVEQDLIKTANYDELTGLANRAAFDKHIKNKLTNKKPRQVAVMLVDLDRFKDVNDVLGHASGDRLLTKICTNIKAELNETHYLARVGGDEFGIYIDDVPSLVMLERTAMQILKALDTRFELDDYEFSTSASIGYTYADSQNHNLTDLIRNADSALNKAKDNGKNCIYRYNNQLHQSILNRVELARLLRQALDNKTFELHYQPKFDSESVSCIGFEALLRWRHPETNEFVRPDIFIPIAEETGLIIPLGKWILEQACAQLKQWHDMGYPELSMAINLSGRQIQASSLYQDIYQAYTRYELPSSAIEIELTEQVFIENIIQHENFMRKLTNSGVSLSIDDFGVGYSSLSYLKNFPVDTLKIDRSFIQELPQNYNDVCIVKAIIGLANSIDLKVIAEGVENKEQLTFLNQQGCKYIQGYYFSKPLTSEQITQKLTAEDDWFIKKQDFVF</sequence>
<dbReference type="RefSeq" id="WP_268073116.1">
    <property type="nucleotide sequence ID" value="NZ_CP109965.1"/>
</dbReference>
<dbReference type="NCBIfam" id="TIGR00254">
    <property type="entry name" value="GGDEF"/>
    <property type="match status" value="1"/>
</dbReference>
<dbReference type="PANTHER" id="PTHR44757">
    <property type="entry name" value="DIGUANYLATE CYCLASE DGCP"/>
    <property type="match status" value="1"/>
</dbReference>
<comment type="subcellular location">
    <subcellularLocation>
        <location evidence="1">Membrane</location>
    </subcellularLocation>
</comment>
<dbReference type="EMBL" id="CP109965">
    <property type="protein sequence ID" value="WAJ69004.1"/>
    <property type="molecule type" value="Genomic_DNA"/>
</dbReference>
<evidence type="ECO:0000259" key="6">
    <source>
        <dbReference type="PROSITE" id="PS50839"/>
    </source>
</evidence>
<accession>A0ABY7AKY8</accession>